<gene>
    <name evidence="3" type="primary">rfaQ_2</name>
    <name evidence="3" type="ORF">LuPra_05050</name>
</gene>
<proteinExistence type="predicted"/>
<keyword evidence="1" id="KW-0328">Glycosyltransferase</keyword>
<evidence type="ECO:0000313" key="4">
    <source>
        <dbReference type="Proteomes" id="UP000076079"/>
    </source>
</evidence>
<dbReference type="Proteomes" id="UP000076079">
    <property type="component" value="Chromosome"/>
</dbReference>
<dbReference type="STRING" id="1855912.LuPra_05050"/>
<dbReference type="EMBL" id="CP015136">
    <property type="protein sequence ID" value="AMY11786.1"/>
    <property type="molecule type" value="Genomic_DNA"/>
</dbReference>
<dbReference type="RefSeq" id="WP_110173303.1">
    <property type="nucleotide sequence ID" value="NZ_CP015136.1"/>
</dbReference>
<organism evidence="3 4">
    <name type="scientific">Luteitalea pratensis</name>
    <dbReference type="NCBI Taxonomy" id="1855912"/>
    <lineage>
        <taxon>Bacteria</taxon>
        <taxon>Pseudomonadati</taxon>
        <taxon>Acidobacteriota</taxon>
        <taxon>Vicinamibacteria</taxon>
        <taxon>Vicinamibacterales</taxon>
        <taxon>Vicinamibacteraceae</taxon>
        <taxon>Luteitalea</taxon>
    </lineage>
</organism>
<dbReference type="CDD" id="cd03789">
    <property type="entry name" value="GT9_LPS_heptosyltransferase"/>
    <property type="match status" value="1"/>
</dbReference>
<dbReference type="PANTHER" id="PTHR30160:SF1">
    <property type="entry name" value="LIPOPOLYSACCHARIDE 1,2-N-ACETYLGLUCOSAMINETRANSFERASE-RELATED"/>
    <property type="match status" value="1"/>
</dbReference>
<sequence>MSHEPGADPPAPAGSFLIVRLGALGDVVHAIPVVAALREAHPGARIGWIVHPRFAPLLHLVEGLDHVYPLERRSGAHAIRDVRRDRYDVCLDLQGLIKSAAVARFSGARRVIGFSRPLLRESAAALAYTESGGDGGGHVIDKNLSLLTLLGADTRARRFPLRIPETPVVSCTREILGVGRDGPFALLNPGAAWPNKRWPPERFGEVARQLRERLGLRTAVLWGPDEATLAAAVARASGDAARMAPQTTMVEMLALAQASSVLVSGDTGPLHLAAAVGTPVVGLYGPTPPGRNGPWDPRDTVVSSHGSCACVFKRQCTARTWCLEQVTADAVTAAVISRLGAA</sequence>
<dbReference type="AlphaFoldDB" id="A0A143PTX2"/>
<protein>
    <submittedName>
        <fullName evidence="3">Lipopolysaccharide core heptosyltransferase RfaQ</fullName>
        <ecNumber evidence="3">2.-.-.-</ecNumber>
    </submittedName>
</protein>
<dbReference type="OrthoDB" id="9797795at2"/>
<dbReference type="Gene3D" id="3.40.50.2000">
    <property type="entry name" value="Glycogen Phosphorylase B"/>
    <property type="match status" value="2"/>
</dbReference>
<dbReference type="SUPFAM" id="SSF53756">
    <property type="entry name" value="UDP-Glycosyltransferase/glycogen phosphorylase"/>
    <property type="match status" value="1"/>
</dbReference>
<evidence type="ECO:0000256" key="2">
    <source>
        <dbReference type="ARBA" id="ARBA00022679"/>
    </source>
</evidence>
<reference evidence="3 4" key="1">
    <citation type="journal article" date="2016" name="Genome Announc.">
        <title>First Complete Genome Sequence of a Subdivision 6 Acidobacterium Strain.</title>
        <authorList>
            <person name="Huang S."/>
            <person name="Vieira S."/>
            <person name="Bunk B."/>
            <person name="Riedel T."/>
            <person name="Sproer C."/>
            <person name="Overmann J."/>
        </authorList>
    </citation>
    <scope>NUCLEOTIDE SEQUENCE [LARGE SCALE GENOMIC DNA]</scope>
    <source>
        <strain evidence="4">DSM 100886 HEG_-6_39</strain>
    </source>
</reference>
<dbReference type="GO" id="GO:0008713">
    <property type="term" value="F:ADP-heptose-lipopolysaccharide heptosyltransferase activity"/>
    <property type="evidence" value="ECO:0007669"/>
    <property type="project" value="TreeGrafter"/>
</dbReference>
<dbReference type="GO" id="GO:0009244">
    <property type="term" value="P:lipopolysaccharide core region biosynthetic process"/>
    <property type="evidence" value="ECO:0007669"/>
    <property type="project" value="TreeGrafter"/>
</dbReference>
<dbReference type="PANTHER" id="PTHR30160">
    <property type="entry name" value="TETRAACYLDISACCHARIDE 4'-KINASE-RELATED"/>
    <property type="match status" value="1"/>
</dbReference>
<dbReference type="InterPro" id="IPR002201">
    <property type="entry name" value="Glyco_trans_9"/>
</dbReference>
<dbReference type="GO" id="GO:0005829">
    <property type="term" value="C:cytosol"/>
    <property type="evidence" value="ECO:0007669"/>
    <property type="project" value="TreeGrafter"/>
</dbReference>
<keyword evidence="2 3" id="KW-0808">Transferase</keyword>
<dbReference type="KEGG" id="abac:LuPra_05050"/>
<dbReference type="InterPro" id="IPR051199">
    <property type="entry name" value="LPS_LOS_Heptosyltrfase"/>
</dbReference>
<dbReference type="EC" id="2.-.-.-" evidence="3"/>
<dbReference type="PATRIC" id="fig|1813736.3.peg.5305"/>
<reference evidence="4" key="2">
    <citation type="submission" date="2016-04" db="EMBL/GenBank/DDBJ databases">
        <title>First Complete Genome Sequence of a Subdivision 6 Acidobacterium.</title>
        <authorList>
            <person name="Huang S."/>
            <person name="Vieira S."/>
            <person name="Bunk B."/>
            <person name="Riedel T."/>
            <person name="Sproeer C."/>
            <person name="Overmann J."/>
        </authorList>
    </citation>
    <scope>NUCLEOTIDE SEQUENCE [LARGE SCALE GENOMIC DNA]</scope>
    <source>
        <strain evidence="4">DSM 100886 HEG_-6_39</strain>
    </source>
</reference>
<keyword evidence="4" id="KW-1185">Reference proteome</keyword>
<name>A0A143PTX2_LUTPR</name>
<dbReference type="Pfam" id="PF01075">
    <property type="entry name" value="Glyco_transf_9"/>
    <property type="match status" value="1"/>
</dbReference>
<evidence type="ECO:0000313" key="3">
    <source>
        <dbReference type="EMBL" id="AMY11786.1"/>
    </source>
</evidence>
<evidence type="ECO:0000256" key="1">
    <source>
        <dbReference type="ARBA" id="ARBA00022676"/>
    </source>
</evidence>
<accession>A0A143PTX2</accession>